<dbReference type="Pfam" id="PF04967">
    <property type="entry name" value="HTH_10"/>
    <property type="match status" value="1"/>
</dbReference>
<comment type="caution">
    <text evidence="6">The sequence shown here is derived from an EMBL/GenBank/DDBJ whole genome shotgun (WGS) entry which is preliminary data.</text>
</comment>
<dbReference type="Pfam" id="PF15915">
    <property type="entry name" value="BAT"/>
    <property type="match status" value="1"/>
</dbReference>
<accession>A0ABD5NW62</accession>
<feature type="domain" description="HTH bat-type" evidence="4">
    <location>
        <begin position="160"/>
        <end position="212"/>
    </location>
</feature>
<dbReference type="GeneID" id="71854898"/>
<evidence type="ECO:0000313" key="6">
    <source>
        <dbReference type="EMBL" id="MFC4246323.1"/>
    </source>
</evidence>
<sequence length="234" mass="26734">MGTSTIAELAIPTEEFALRRTLESVSGIDVEVERVVAHEQDRVMPYVWFSDGESDLADLDEVLEADPSVEDMELLTDLDDERLYRMSWVEDVAVIVHVLTEEEATILDASGNAHRWRLRILFPERDALSRTYDFVTDRGLQLDIEKIHELNEDRHGRYGLTDAQHETLVTALQRGYYQIPREVDMEGLSDELGISHQALSERLRRAHRTLVEDAIEVGPPDEGDSSDRFQSGQR</sequence>
<name>A0ABD5NW62_9EURY</name>
<dbReference type="InterPro" id="IPR031803">
    <property type="entry name" value="BAT_GAF/HTH-assoc"/>
</dbReference>
<dbReference type="PANTHER" id="PTHR34236">
    <property type="entry name" value="DIMETHYL SULFOXIDE REDUCTASE TRANSCRIPTIONAL ACTIVATOR"/>
    <property type="match status" value="1"/>
</dbReference>
<keyword evidence="1" id="KW-0805">Transcription regulation</keyword>
<evidence type="ECO:0000256" key="2">
    <source>
        <dbReference type="ARBA" id="ARBA00023163"/>
    </source>
</evidence>
<evidence type="ECO:0000259" key="4">
    <source>
        <dbReference type="Pfam" id="PF04967"/>
    </source>
</evidence>
<protein>
    <submittedName>
        <fullName evidence="6">Helix-turn-helix domain-containing protein</fullName>
    </submittedName>
</protein>
<dbReference type="PANTHER" id="PTHR34236:SF1">
    <property type="entry name" value="DIMETHYL SULFOXIDE REDUCTASE TRANSCRIPTIONAL ACTIVATOR"/>
    <property type="match status" value="1"/>
</dbReference>
<dbReference type="Proteomes" id="UP001595821">
    <property type="component" value="Unassembled WGS sequence"/>
</dbReference>
<evidence type="ECO:0000256" key="1">
    <source>
        <dbReference type="ARBA" id="ARBA00023015"/>
    </source>
</evidence>
<organism evidence="6 7">
    <name type="scientific">Natribaculum luteum</name>
    <dbReference type="NCBI Taxonomy" id="1586232"/>
    <lineage>
        <taxon>Archaea</taxon>
        <taxon>Methanobacteriati</taxon>
        <taxon>Methanobacteriota</taxon>
        <taxon>Stenosarchaea group</taxon>
        <taxon>Halobacteria</taxon>
        <taxon>Halobacteriales</taxon>
        <taxon>Natrialbaceae</taxon>
        <taxon>Natribaculum</taxon>
    </lineage>
</organism>
<dbReference type="RefSeq" id="WP_246967440.1">
    <property type="nucleotide sequence ID" value="NZ_CP095397.1"/>
</dbReference>
<feature type="region of interest" description="Disordered" evidence="3">
    <location>
        <begin position="213"/>
        <end position="234"/>
    </location>
</feature>
<reference evidence="6 7" key="1">
    <citation type="journal article" date="2014" name="Int. J. Syst. Evol. Microbiol.">
        <title>Complete genome sequence of Corynebacterium casei LMG S-19264T (=DSM 44701T), isolated from a smear-ripened cheese.</title>
        <authorList>
            <consortium name="US DOE Joint Genome Institute (JGI-PGF)"/>
            <person name="Walter F."/>
            <person name="Albersmeier A."/>
            <person name="Kalinowski J."/>
            <person name="Ruckert C."/>
        </authorList>
    </citation>
    <scope>NUCLEOTIDE SEQUENCE [LARGE SCALE GENOMIC DNA]</scope>
    <source>
        <strain evidence="6 7">IBRC-M 10912</strain>
    </source>
</reference>
<dbReference type="InterPro" id="IPR007050">
    <property type="entry name" value="HTH_bacterioopsin"/>
</dbReference>
<feature type="compositionally biased region" description="Acidic residues" evidence="3">
    <location>
        <begin position="213"/>
        <end position="224"/>
    </location>
</feature>
<proteinExistence type="predicted"/>
<keyword evidence="2" id="KW-0804">Transcription</keyword>
<evidence type="ECO:0000259" key="5">
    <source>
        <dbReference type="Pfam" id="PF15915"/>
    </source>
</evidence>
<gene>
    <name evidence="6" type="ORF">ACFOZ7_04860</name>
</gene>
<dbReference type="EMBL" id="JBHSDJ010000013">
    <property type="protein sequence ID" value="MFC4246323.1"/>
    <property type="molecule type" value="Genomic_DNA"/>
</dbReference>
<feature type="domain" description="Bacterioopsin transcriptional activator GAF and HTH associated" evidence="5">
    <location>
        <begin position="8"/>
        <end position="151"/>
    </location>
</feature>
<dbReference type="AlphaFoldDB" id="A0ABD5NW62"/>
<evidence type="ECO:0000313" key="7">
    <source>
        <dbReference type="Proteomes" id="UP001595821"/>
    </source>
</evidence>
<evidence type="ECO:0000256" key="3">
    <source>
        <dbReference type="SAM" id="MobiDB-lite"/>
    </source>
</evidence>